<dbReference type="EMBL" id="SMBX01000006">
    <property type="protein sequence ID" value="TCU97196.1"/>
    <property type="molecule type" value="Genomic_DNA"/>
</dbReference>
<evidence type="ECO:0000313" key="4">
    <source>
        <dbReference type="Proteomes" id="UP000294692"/>
    </source>
</evidence>
<comment type="caution">
    <text evidence="3">The sequence shown here is derived from an EMBL/GenBank/DDBJ whole genome shotgun (WGS) entry which is preliminary data.</text>
</comment>
<dbReference type="InterPro" id="IPR022742">
    <property type="entry name" value="Hydrolase_4"/>
</dbReference>
<accession>A0A4R3UY10</accession>
<keyword evidence="1" id="KW-1133">Transmembrane helix</keyword>
<dbReference type="Gene3D" id="3.40.50.1820">
    <property type="entry name" value="alpha/beta hydrolase"/>
    <property type="match status" value="1"/>
</dbReference>
<keyword evidence="4" id="KW-1185">Reference proteome</keyword>
<dbReference type="PRINTS" id="PR00111">
    <property type="entry name" value="ABHYDROLASE"/>
</dbReference>
<evidence type="ECO:0000256" key="1">
    <source>
        <dbReference type="SAM" id="Phobius"/>
    </source>
</evidence>
<dbReference type="PANTHER" id="PTHR12277">
    <property type="entry name" value="ALPHA/BETA HYDROLASE DOMAIN-CONTAINING PROTEIN"/>
    <property type="match status" value="1"/>
</dbReference>
<gene>
    <name evidence="3" type="ORF">EV686_10676</name>
</gene>
<evidence type="ECO:0000313" key="3">
    <source>
        <dbReference type="EMBL" id="TCU97196.1"/>
    </source>
</evidence>
<dbReference type="AlphaFoldDB" id="A0A4R3UY10"/>
<feature type="domain" description="Serine aminopeptidase S33" evidence="2">
    <location>
        <begin position="84"/>
        <end position="200"/>
    </location>
</feature>
<protein>
    <recommendedName>
        <fullName evidence="2">Serine aminopeptidase S33 domain-containing protein</fullName>
    </recommendedName>
</protein>
<dbReference type="InterPro" id="IPR000073">
    <property type="entry name" value="AB_hydrolase_1"/>
</dbReference>
<proteinExistence type="predicted"/>
<dbReference type="RefSeq" id="WP_132477297.1">
    <property type="nucleotide sequence ID" value="NZ_JBHRVM010000001.1"/>
</dbReference>
<reference evidence="3 4" key="1">
    <citation type="submission" date="2019-03" db="EMBL/GenBank/DDBJ databases">
        <title>Genomic Encyclopedia of Type Strains, Phase IV (KMG-IV): sequencing the most valuable type-strain genomes for metagenomic binning, comparative biology and taxonomic classification.</title>
        <authorList>
            <person name="Goeker M."/>
        </authorList>
    </citation>
    <scope>NUCLEOTIDE SEQUENCE [LARGE SCALE GENOMIC DNA]</scope>
    <source>
        <strain evidence="3 4">DSM 100048</strain>
    </source>
</reference>
<dbReference type="OrthoDB" id="9798884at2"/>
<organism evidence="3 4">
    <name type="scientific">Paracandidimonas soli</name>
    <dbReference type="NCBI Taxonomy" id="1917182"/>
    <lineage>
        <taxon>Bacteria</taxon>
        <taxon>Pseudomonadati</taxon>
        <taxon>Pseudomonadota</taxon>
        <taxon>Betaproteobacteria</taxon>
        <taxon>Burkholderiales</taxon>
        <taxon>Alcaligenaceae</taxon>
        <taxon>Paracandidimonas</taxon>
    </lineage>
</organism>
<name>A0A4R3UY10_9BURK</name>
<dbReference type="InterPro" id="IPR029058">
    <property type="entry name" value="AB_hydrolase_fold"/>
</dbReference>
<feature type="transmembrane region" description="Helical" evidence="1">
    <location>
        <begin position="12"/>
        <end position="31"/>
    </location>
</feature>
<dbReference type="Pfam" id="PF12146">
    <property type="entry name" value="Hydrolase_4"/>
    <property type="match status" value="1"/>
</dbReference>
<sequence>MKLQLPLLRRRAWILLSLFFAAILAVGYVSLDRWQRDLIFSVQTDVRTWWREPLPDTEIFDLAMPSGEHVRAWYWQHEDPDAPTVLYLHGARWNLNGSAFRFEQLTRLGFSVLAIDYRGFGESSPRLPSERSARQDAWLAMQELMRRQPQPERRFIYGHSLGGAIAIDLATRLDDSEFAGLIAESTFTRIQDMLALQRWGNIPGLRWLVTQSFDSRSRLAELNRPLLLIHGTADRTVPHEMSDLLYTAAARAPRPPSGLLKIDGGSHSGSGRVGAAYADPVREFVQTAGAMMLQRQTALR</sequence>
<dbReference type="SUPFAM" id="SSF53474">
    <property type="entry name" value="alpha/beta-Hydrolases"/>
    <property type="match status" value="1"/>
</dbReference>
<dbReference type="Proteomes" id="UP000294692">
    <property type="component" value="Unassembled WGS sequence"/>
</dbReference>
<keyword evidence="1" id="KW-0812">Transmembrane</keyword>
<dbReference type="PANTHER" id="PTHR12277:SF81">
    <property type="entry name" value="PROTEIN ABHD13"/>
    <property type="match status" value="1"/>
</dbReference>
<evidence type="ECO:0000259" key="2">
    <source>
        <dbReference type="Pfam" id="PF12146"/>
    </source>
</evidence>
<keyword evidence="1" id="KW-0472">Membrane</keyword>